<dbReference type="Proteomes" id="UP000886520">
    <property type="component" value="Chromosome 4"/>
</dbReference>
<sequence>WGLGKRGGGSNAGWALWKAWRAERRRVCHTTTIEEKDGVLSGKASFTNKASLAGTAIGVWGLEPAVDAWPSKEVAAYGDDGFVRDVEANVAGEAASLTMMGLFMGRDFPFCDRSRRLMWVIKSTATNINAKRERNQNSIKKNSLYVFTTPSHSQFMFELAISFTVYEHLQLCYITLLHFGRLLHLCYGKSAPGRFPYSNGYVLPNQWATWLCPLS</sequence>
<protein>
    <submittedName>
        <fullName evidence="1">Uncharacterized protein</fullName>
    </submittedName>
</protein>
<feature type="non-terminal residue" evidence="1">
    <location>
        <position position="1"/>
    </location>
</feature>
<reference evidence="1" key="1">
    <citation type="submission" date="2021-01" db="EMBL/GenBank/DDBJ databases">
        <title>Adiantum capillus-veneris genome.</title>
        <authorList>
            <person name="Fang Y."/>
            <person name="Liao Q."/>
        </authorList>
    </citation>
    <scope>NUCLEOTIDE SEQUENCE</scope>
    <source>
        <strain evidence="1">H3</strain>
        <tissue evidence="1">Leaf</tissue>
    </source>
</reference>
<proteinExistence type="predicted"/>
<keyword evidence="2" id="KW-1185">Reference proteome</keyword>
<name>A0A9D4V7U2_ADICA</name>
<evidence type="ECO:0000313" key="2">
    <source>
        <dbReference type="Proteomes" id="UP000886520"/>
    </source>
</evidence>
<dbReference type="EMBL" id="JABFUD020000004">
    <property type="protein sequence ID" value="KAI5081404.1"/>
    <property type="molecule type" value="Genomic_DNA"/>
</dbReference>
<accession>A0A9D4V7U2</accession>
<gene>
    <name evidence="1" type="ORF">GOP47_0004587</name>
</gene>
<dbReference type="AlphaFoldDB" id="A0A9D4V7U2"/>
<organism evidence="1 2">
    <name type="scientific">Adiantum capillus-veneris</name>
    <name type="common">Maidenhair fern</name>
    <dbReference type="NCBI Taxonomy" id="13818"/>
    <lineage>
        <taxon>Eukaryota</taxon>
        <taxon>Viridiplantae</taxon>
        <taxon>Streptophyta</taxon>
        <taxon>Embryophyta</taxon>
        <taxon>Tracheophyta</taxon>
        <taxon>Polypodiopsida</taxon>
        <taxon>Polypodiidae</taxon>
        <taxon>Polypodiales</taxon>
        <taxon>Pteridineae</taxon>
        <taxon>Pteridaceae</taxon>
        <taxon>Vittarioideae</taxon>
        <taxon>Adiantum</taxon>
    </lineage>
</organism>
<comment type="caution">
    <text evidence="1">The sequence shown here is derived from an EMBL/GenBank/DDBJ whole genome shotgun (WGS) entry which is preliminary data.</text>
</comment>
<evidence type="ECO:0000313" key="1">
    <source>
        <dbReference type="EMBL" id="KAI5081404.1"/>
    </source>
</evidence>